<evidence type="ECO:0000256" key="3">
    <source>
        <dbReference type="ARBA" id="ARBA00009950"/>
    </source>
</evidence>
<keyword evidence="11" id="KW-1185">Reference proteome</keyword>
<keyword evidence="8 9" id="KW-0472">Membrane</keyword>
<evidence type="ECO:0000256" key="1">
    <source>
        <dbReference type="ARBA" id="ARBA00003220"/>
    </source>
</evidence>
<comment type="similarity">
    <text evidence="3">Belongs to the TMEM208 family.</text>
</comment>
<reference evidence="10" key="3">
    <citation type="submission" date="2025-09" db="UniProtKB">
        <authorList>
            <consortium name="Ensembl"/>
        </authorList>
    </citation>
    <scope>IDENTIFICATION</scope>
</reference>
<evidence type="ECO:0000256" key="8">
    <source>
        <dbReference type="ARBA" id="ARBA00023136"/>
    </source>
</evidence>
<dbReference type="PANTHER" id="PTHR13505:SF7">
    <property type="entry name" value="TRANSMEMBRANE PROTEIN 208"/>
    <property type="match status" value="1"/>
</dbReference>
<evidence type="ECO:0000256" key="4">
    <source>
        <dbReference type="ARBA" id="ARBA00015033"/>
    </source>
</evidence>
<dbReference type="GO" id="GO:0005789">
    <property type="term" value="C:endoplasmic reticulum membrane"/>
    <property type="evidence" value="ECO:0007669"/>
    <property type="project" value="UniProtKB-SubCell"/>
</dbReference>
<dbReference type="InterPro" id="IPR008506">
    <property type="entry name" value="SND2/TMEM208"/>
</dbReference>
<comment type="subcellular location">
    <subcellularLocation>
        <location evidence="2">Endoplasmic reticulum membrane</location>
        <topology evidence="2">Multi-pass membrane protein</topology>
    </subcellularLocation>
</comment>
<evidence type="ECO:0000256" key="6">
    <source>
        <dbReference type="ARBA" id="ARBA00022824"/>
    </source>
</evidence>
<name>A0A8C9VV90_SCLFO</name>
<evidence type="ECO:0000256" key="9">
    <source>
        <dbReference type="SAM" id="Phobius"/>
    </source>
</evidence>
<evidence type="ECO:0000256" key="2">
    <source>
        <dbReference type="ARBA" id="ARBA00004477"/>
    </source>
</evidence>
<keyword evidence="7 9" id="KW-1133">Transmembrane helix</keyword>
<keyword evidence="6" id="KW-0256">Endoplasmic reticulum</keyword>
<dbReference type="GO" id="GO:0005773">
    <property type="term" value="C:vacuole"/>
    <property type="evidence" value="ECO:0007669"/>
    <property type="project" value="GOC"/>
</dbReference>
<dbReference type="Proteomes" id="UP000694397">
    <property type="component" value="Chromosome 1"/>
</dbReference>
<dbReference type="Pfam" id="PF05620">
    <property type="entry name" value="TMEM208_SND2"/>
    <property type="match status" value="1"/>
</dbReference>
<organism evidence="10 11">
    <name type="scientific">Scleropages formosus</name>
    <name type="common">Asian bonytongue</name>
    <name type="synonym">Osteoglossum formosum</name>
    <dbReference type="NCBI Taxonomy" id="113540"/>
    <lineage>
        <taxon>Eukaryota</taxon>
        <taxon>Metazoa</taxon>
        <taxon>Chordata</taxon>
        <taxon>Craniata</taxon>
        <taxon>Vertebrata</taxon>
        <taxon>Euteleostomi</taxon>
        <taxon>Actinopterygii</taxon>
        <taxon>Neopterygii</taxon>
        <taxon>Teleostei</taxon>
        <taxon>Osteoglossocephala</taxon>
        <taxon>Osteoglossomorpha</taxon>
        <taxon>Osteoglossiformes</taxon>
        <taxon>Osteoglossidae</taxon>
        <taxon>Scleropages</taxon>
    </lineage>
</organism>
<sequence>TFSHPKASANVKKQICEANRTTLKTCMRLIVSVNVSKTWSPSRYRSMSVMAEPVFGDDGSLVDCGVDLNKNILSGCQHRLLKDVILLTAIIQVLSTISSSFWYLWLFVRLSLNLLAFYAPEYTWEENEKKLA</sequence>
<proteinExistence type="inferred from homology"/>
<comment type="function">
    <text evidence="1">May function as a negative regulator of endoplasmic reticulum-stress induced autophagy.</text>
</comment>
<reference evidence="10 11" key="1">
    <citation type="submission" date="2019-04" db="EMBL/GenBank/DDBJ databases">
        <authorList>
            <consortium name="Wellcome Sanger Institute Data Sharing"/>
        </authorList>
    </citation>
    <scope>NUCLEOTIDE SEQUENCE [LARGE SCALE GENOMIC DNA]</scope>
</reference>
<protein>
    <recommendedName>
        <fullName evidence="4">Transmembrane protein 208</fullName>
    </recommendedName>
</protein>
<evidence type="ECO:0000313" key="10">
    <source>
        <dbReference type="Ensembl" id="ENSSFOP00015065839.1"/>
    </source>
</evidence>
<dbReference type="Ensembl" id="ENSSFOT00015056313.1">
    <property type="protein sequence ID" value="ENSSFOP00015065839.1"/>
    <property type="gene ID" value="ENSSFOG00015032328.1"/>
</dbReference>
<feature type="transmembrane region" description="Helical" evidence="9">
    <location>
        <begin position="84"/>
        <end position="105"/>
    </location>
</feature>
<accession>A0A8C9VV90</accession>
<keyword evidence="5 9" id="KW-0812">Transmembrane</keyword>
<dbReference type="GO" id="GO:0006624">
    <property type="term" value="P:vacuolar protein processing"/>
    <property type="evidence" value="ECO:0007669"/>
    <property type="project" value="TreeGrafter"/>
</dbReference>
<dbReference type="AlphaFoldDB" id="A0A8C9VV90"/>
<dbReference type="PANTHER" id="PTHR13505">
    <property type="entry name" value="TRANSMEMBRANE PROTEIN 208"/>
    <property type="match status" value="1"/>
</dbReference>
<evidence type="ECO:0000256" key="7">
    <source>
        <dbReference type="ARBA" id="ARBA00022989"/>
    </source>
</evidence>
<evidence type="ECO:0000256" key="5">
    <source>
        <dbReference type="ARBA" id="ARBA00022692"/>
    </source>
</evidence>
<dbReference type="OrthoDB" id="10012212at2759"/>
<evidence type="ECO:0000313" key="11">
    <source>
        <dbReference type="Proteomes" id="UP000694397"/>
    </source>
</evidence>
<reference evidence="10" key="2">
    <citation type="submission" date="2025-08" db="UniProtKB">
        <authorList>
            <consortium name="Ensembl"/>
        </authorList>
    </citation>
    <scope>IDENTIFICATION</scope>
</reference>